<reference evidence="1" key="1">
    <citation type="journal article" date="2015" name="Nature">
        <title>Complex archaea that bridge the gap between prokaryotes and eukaryotes.</title>
        <authorList>
            <person name="Spang A."/>
            <person name="Saw J.H."/>
            <person name="Jorgensen S.L."/>
            <person name="Zaremba-Niedzwiedzka K."/>
            <person name="Martijn J."/>
            <person name="Lind A.E."/>
            <person name="van Eijk R."/>
            <person name="Schleper C."/>
            <person name="Guy L."/>
            <person name="Ettema T.J."/>
        </authorList>
    </citation>
    <scope>NUCLEOTIDE SEQUENCE</scope>
</reference>
<dbReference type="GO" id="GO:0019646">
    <property type="term" value="P:aerobic electron transport chain"/>
    <property type="evidence" value="ECO:0007669"/>
    <property type="project" value="InterPro"/>
</dbReference>
<dbReference type="InterPro" id="IPR036369">
    <property type="entry name" value="HIPIP_sf"/>
</dbReference>
<accession>A0A0F9H3R1</accession>
<gene>
    <name evidence="1" type="ORF">LCGC14_1751100</name>
</gene>
<dbReference type="AlphaFoldDB" id="A0A0F9H3R1"/>
<comment type="caution">
    <text evidence="1">The sequence shown here is derived from an EMBL/GenBank/DDBJ whole genome shotgun (WGS) entry which is preliminary data.</text>
</comment>
<sequence>MALQLPPPAIPLRAALSIVFPEVRAETEADLRARVAQGRQYTKLEAGYFGITPVPPGAWFYDCADCVFFRSEARTCEIVEGNIEPYGWCPLWVQRQDDPPFSWVARAFGG</sequence>
<dbReference type="EMBL" id="LAZR01016154">
    <property type="protein sequence ID" value="KKM05729.1"/>
    <property type="molecule type" value="Genomic_DNA"/>
</dbReference>
<evidence type="ECO:0008006" key="2">
    <source>
        <dbReference type="Google" id="ProtNLM"/>
    </source>
</evidence>
<dbReference type="GO" id="GO:0009055">
    <property type="term" value="F:electron transfer activity"/>
    <property type="evidence" value="ECO:0007669"/>
    <property type="project" value="InterPro"/>
</dbReference>
<name>A0A0F9H3R1_9ZZZZ</name>
<dbReference type="SUPFAM" id="SSF57652">
    <property type="entry name" value="HIPIP (high potential iron protein)"/>
    <property type="match status" value="1"/>
</dbReference>
<protein>
    <recommendedName>
        <fullName evidence="2">High potential iron-sulfur proteins family profile domain-containing protein</fullName>
    </recommendedName>
</protein>
<evidence type="ECO:0000313" key="1">
    <source>
        <dbReference type="EMBL" id="KKM05729.1"/>
    </source>
</evidence>
<proteinExistence type="predicted"/>
<dbReference type="Gene3D" id="4.10.490.10">
    <property type="entry name" value="High potential iron-sulphur protein"/>
    <property type="match status" value="1"/>
</dbReference>
<organism evidence="1">
    <name type="scientific">marine sediment metagenome</name>
    <dbReference type="NCBI Taxonomy" id="412755"/>
    <lineage>
        <taxon>unclassified sequences</taxon>
        <taxon>metagenomes</taxon>
        <taxon>ecological metagenomes</taxon>
    </lineage>
</organism>